<proteinExistence type="predicted"/>
<organism evidence="1 2">
    <name type="scientific">Butyrivibrio hungatei</name>
    <dbReference type="NCBI Taxonomy" id="185008"/>
    <lineage>
        <taxon>Bacteria</taxon>
        <taxon>Bacillati</taxon>
        <taxon>Bacillota</taxon>
        <taxon>Clostridia</taxon>
        <taxon>Lachnospirales</taxon>
        <taxon>Lachnospiraceae</taxon>
        <taxon>Butyrivibrio</taxon>
    </lineage>
</organism>
<dbReference type="AlphaFoldDB" id="A0A1G5CCQ3"/>
<dbReference type="GO" id="GO:0016740">
    <property type="term" value="F:transferase activity"/>
    <property type="evidence" value="ECO:0007669"/>
    <property type="project" value="UniProtKB-KW"/>
</dbReference>
<dbReference type="OrthoDB" id="1100792at2"/>
<dbReference type="STRING" id="185008.bhn_I2420"/>
<dbReference type="Proteomes" id="UP000183047">
    <property type="component" value="Unassembled WGS sequence"/>
</dbReference>
<gene>
    <name evidence="1" type="ORF">SAMN02910451_01054</name>
</gene>
<protein>
    <submittedName>
        <fullName evidence="1">Glycosyltransferase family 52</fullName>
    </submittedName>
</protein>
<sequence>MFDRIYVCHTFYHVYVACLKEFYIADGGKASLVLSKMSNKFGNMVERAKKSDIFEEVFEYDEKEDTFFPELKELKTDSGNIAANMIKRMKFCRKFGKLQEKYIPVDFRKYKDIYVFCDSDPIGYYLNYKKIRYHAVEDGLDCIRYYDTARYDNRGHFKIKAFIASLGLIHIQNGYGRYCIDMEVNNISVLPYPCKKYVELPRKMLTDRLTSQEKEKMLELFVDDIKGLRDKLFKEKDGKTLLVLSEPLCDLETRERIFRDIIDAYGNIDGRDAVVMIKQHPRDYLDYTKAFPDSIVLDRSFPMEMLNFIEGLSFDRLVSVYTVVDSIGFVKEKLYLGDDFMDKYEAPEIHRQNEAITD</sequence>
<name>A0A1G5CCQ3_9FIRM</name>
<accession>A0A1G5CCQ3</accession>
<dbReference type="Pfam" id="PF07922">
    <property type="entry name" value="Glyco_transf_52"/>
    <property type="match status" value="1"/>
</dbReference>
<keyword evidence="2" id="KW-1185">Reference proteome</keyword>
<evidence type="ECO:0000313" key="1">
    <source>
        <dbReference type="EMBL" id="SCY00203.1"/>
    </source>
</evidence>
<evidence type="ECO:0000313" key="2">
    <source>
        <dbReference type="Proteomes" id="UP000183047"/>
    </source>
</evidence>
<dbReference type="InterPro" id="IPR012477">
    <property type="entry name" value="Glyco_transf_52"/>
</dbReference>
<dbReference type="RefSeq" id="WP_074461761.1">
    <property type="nucleotide sequence ID" value="NZ_FMUR01000006.1"/>
</dbReference>
<reference evidence="2" key="1">
    <citation type="submission" date="2016-10" db="EMBL/GenBank/DDBJ databases">
        <authorList>
            <person name="Varghese N."/>
            <person name="Submissions S."/>
        </authorList>
    </citation>
    <scope>NUCLEOTIDE SEQUENCE [LARGE SCALE GENOMIC DNA]</scope>
    <source>
        <strain evidence="2">XBD2006</strain>
    </source>
</reference>
<keyword evidence="1" id="KW-0808">Transferase</keyword>
<dbReference type="EMBL" id="FMUR01000006">
    <property type="protein sequence ID" value="SCY00203.1"/>
    <property type="molecule type" value="Genomic_DNA"/>
</dbReference>